<reference evidence="21 22" key="1">
    <citation type="submission" date="2023-01" db="EMBL/GenBank/DDBJ databases">
        <title>Novel species of the genus Asticcacaulis isolated from rivers.</title>
        <authorList>
            <person name="Lu H."/>
        </authorList>
    </citation>
    <scope>NUCLEOTIDE SEQUENCE [LARGE SCALE GENOMIC DNA]</scope>
    <source>
        <strain evidence="21 22">DXS10W</strain>
    </source>
</reference>
<dbReference type="Pfam" id="PF02706">
    <property type="entry name" value="Wzz"/>
    <property type="match status" value="1"/>
</dbReference>
<dbReference type="Pfam" id="PF13807">
    <property type="entry name" value="GNVR"/>
    <property type="match status" value="1"/>
</dbReference>
<keyword evidence="5" id="KW-1003">Cell membrane</keyword>
<accession>A0ABT5I9B3</accession>
<feature type="domain" description="Tyrosine-protein kinase G-rich" evidence="20">
    <location>
        <begin position="363"/>
        <end position="432"/>
    </location>
</feature>
<feature type="coiled-coil region" evidence="16">
    <location>
        <begin position="273"/>
        <end position="343"/>
    </location>
</feature>
<keyword evidence="10" id="KW-0418">Kinase</keyword>
<evidence type="ECO:0000256" key="4">
    <source>
        <dbReference type="ARBA" id="ARBA00011903"/>
    </source>
</evidence>
<evidence type="ECO:0000256" key="7">
    <source>
        <dbReference type="ARBA" id="ARBA00022679"/>
    </source>
</evidence>
<keyword evidence="13 17" id="KW-0472">Membrane</keyword>
<evidence type="ECO:0000259" key="18">
    <source>
        <dbReference type="Pfam" id="PF02706"/>
    </source>
</evidence>
<evidence type="ECO:0000256" key="3">
    <source>
        <dbReference type="ARBA" id="ARBA00008883"/>
    </source>
</evidence>
<evidence type="ECO:0000256" key="15">
    <source>
        <dbReference type="ARBA" id="ARBA00051245"/>
    </source>
</evidence>
<comment type="caution">
    <text evidence="21">The sequence shown here is derived from an EMBL/GenBank/DDBJ whole genome shotgun (WGS) entry which is preliminary data.</text>
</comment>
<dbReference type="Gene3D" id="3.40.50.300">
    <property type="entry name" value="P-loop containing nucleotide triphosphate hydrolases"/>
    <property type="match status" value="1"/>
</dbReference>
<dbReference type="InterPro" id="IPR027417">
    <property type="entry name" value="P-loop_NTPase"/>
</dbReference>
<dbReference type="CDD" id="cd05387">
    <property type="entry name" value="BY-kinase"/>
    <property type="match status" value="1"/>
</dbReference>
<name>A0ABT5I9B3_9CAUL</name>
<dbReference type="NCBIfam" id="TIGR01007">
    <property type="entry name" value="eps_fam"/>
    <property type="match status" value="1"/>
</dbReference>
<evidence type="ECO:0000313" key="22">
    <source>
        <dbReference type="Proteomes" id="UP001216595"/>
    </source>
</evidence>
<keyword evidence="12 17" id="KW-1133">Transmembrane helix</keyword>
<keyword evidence="9" id="KW-0547">Nucleotide-binding</keyword>
<keyword evidence="14" id="KW-0829">Tyrosine-protein kinase</keyword>
<evidence type="ECO:0000256" key="2">
    <source>
        <dbReference type="ARBA" id="ARBA00007316"/>
    </source>
</evidence>
<dbReference type="Proteomes" id="UP001216595">
    <property type="component" value="Unassembled WGS sequence"/>
</dbReference>
<comment type="catalytic activity">
    <reaction evidence="15">
        <text>L-tyrosyl-[protein] + ATP = O-phospho-L-tyrosyl-[protein] + ADP + H(+)</text>
        <dbReference type="Rhea" id="RHEA:10596"/>
        <dbReference type="Rhea" id="RHEA-COMP:10136"/>
        <dbReference type="Rhea" id="RHEA-COMP:20101"/>
        <dbReference type="ChEBI" id="CHEBI:15378"/>
        <dbReference type="ChEBI" id="CHEBI:30616"/>
        <dbReference type="ChEBI" id="CHEBI:46858"/>
        <dbReference type="ChEBI" id="CHEBI:61978"/>
        <dbReference type="ChEBI" id="CHEBI:456216"/>
        <dbReference type="EC" id="2.7.10.2"/>
    </reaction>
</comment>
<organism evidence="21 22">
    <name type="scientific">Asticcacaulis currens</name>
    <dbReference type="NCBI Taxonomy" id="2984210"/>
    <lineage>
        <taxon>Bacteria</taxon>
        <taxon>Pseudomonadati</taxon>
        <taxon>Pseudomonadota</taxon>
        <taxon>Alphaproteobacteria</taxon>
        <taxon>Caulobacterales</taxon>
        <taxon>Caulobacteraceae</taxon>
        <taxon>Asticcacaulis</taxon>
    </lineage>
</organism>
<feature type="domain" description="Polysaccharide chain length determinant N-terminal" evidence="18">
    <location>
        <begin position="20"/>
        <end position="111"/>
    </location>
</feature>
<proteinExistence type="inferred from homology"/>
<dbReference type="InterPro" id="IPR003856">
    <property type="entry name" value="LPS_length_determ_N"/>
</dbReference>
<keyword evidence="6" id="KW-0997">Cell inner membrane</keyword>
<feature type="transmembrane region" description="Helical" evidence="17">
    <location>
        <begin position="33"/>
        <end position="51"/>
    </location>
</feature>
<evidence type="ECO:0000256" key="8">
    <source>
        <dbReference type="ARBA" id="ARBA00022692"/>
    </source>
</evidence>
<evidence type="ECO:0000256" key="6">
    <source>
        <dbReference type="ARBA" id="ARBA00022519"/>
    </source>
</evidence>
<gene>
    <name evidence="21" type="ORF">PQU94_00565</name>
</gene>
<evidence type="ECO:0000256" key="13">
    <source>
        <dbReference type="ARBA" id="ARBA00023136"/>
    </source>
</evidence>
<comment type="similarity">
    <text evidence="3">Belongs to the etk/wzc family.</text>
</comment>
<evidence type="ECO:0000256" key="17">
    <source>
        <dbReference type="SAM" id="Phobius"/>
    </source>
</evidence>
<dbReference type="SUPFAM" id="SSF52540">
    <property type="entry name" value="P-loop containing nucleoside triphosphate hydrolases"/>
    <property type="match status" value="1"/>
</dbReference>
<sequence>MTPDVHAQNYPQGNAPHAGIDPSKIIGVVRRRGPIFVAIIALLLIAAYGLTTTQPKTYTASTSLQLDARQVAVLNKSSSEVLSRVPLEASAIATEVAVLQSPDMARRVAKSIDLSAFPKLKNSRRPLEDILASSVEVARVGQSYILRIEATTTDPKLSQLIAQQYADTYVQKQVQDKVDASQAAVNFLDSRLSLLRDQAQSDDRALQEYKIANNLMSMEGVTLAEQQVSTLSQQVATAGADLSEARARRDTALSRIRADQDVVEGFQIESDVIRTLRSRRAETATELARLQSNYGPKHPSVIRAETQLREIDGQIQSERNRVVANLDAQVRAAEERYNSLARSRSSASGQVYTNSAAGVQVSELQRKADASRTIYENFLNRSREISAQFGIDQPEVRVIAEAEVPRAPSGPSLKLNMAMALLLGLLISGGYVGVSEILDQTYRSGREITEELGLKNLTSVPLISLEKGQSKAAVLTHVLDQPYSLYTESIRSLRTQIRLASRSNPVKVVAMTSALPQEGKTLMSLSLARAMAMNGANVLLIDADMRRLSLTKNVGITPQYGLQDVLAQKVGLADSIVVDKVSGADMILVPRKRQLSTEVFTNSLFERALDNLKPAYDYIIIDTAPVLALSDIRIIGQLADAVVMVVRWNKTPKDAVLLAKEIIEDSGSNLLGVCLNQVDTKSAGYHSYGDTIHYFKDLKQYWSEPNA</sequence>
<dbReference type="InterPro" id="IPR050445">
    <property type="entry name" value="Bact_polysacc_biosynth/exp"/>
</dbReference>
<comment type="similarity">
    <text evidence="2">Belongs to the CpsD/CapB family.</text>
</comment>
<evidence type="ECO:0000256" key="9">
    <source>
        <dbReference type="ARBA" id="ARBA00022741"/>
    </source>
</evidence>
<evidence type="ECO:0000256" key="16">
    <source>
        <dbReference type="SAM" id="Coils"/>
    </source>
</evidence>
<dbReference type="PANTHER" id="PTHR32309">
    <property type="entry name" value="TYROSINE-PROTEIN KINASE"/>
    <property type="match status" value="1"/>
</dbReference>
<protein>
    <recommendedName>
        <fullName evidence="4">non-specific protein-tyrosine kinase</fullName>
        <ecNumber evidence="4">2.7.10.2</ecNumber>
    </recommendedName>
</protein>
<evidence type="ECO:0000256" key="10">
    <source>
        <dbReference type="ARBA" id="ARBA00022777"/>
    </source>
</evidence>
<dbReference type="PANTHER" id="PTHR32309:SF13">
    <property type="entry name" value="FERRIC ENTEROBACTIN TRANSPORT PROTEIN FEPE"/>
    <property type="match status" value="1"/>
</dbReference>
<keyword evidence="11" id="KW-0067">ATP-binding</keyword>
<evidence type="ECO:0000256" key="5">
    <source>
        <dbReference type="ARBA" id="ARBA00022475"/>
    </source>
</evidence>
<dbReference type="InterPro" id="IPR032807">
    <property type="entry name" value="GNVR"/>
</dbReference>
<evidence type="ECO:0000256" key="14">
    <source>
        <dbReference type="ARBA" id="ARBA00023137"/>
    </source>
</evidence>
<dbReference type="InterPro" id="IPR025669">
    <property type="entry name" value="AAA_dom"/>
</dbReference>
<evidence type="ECO:0000256" key="1">
    <source>
        <dbReference type="ARBA" id="ARBA00004429"/>
    </source>
</evidence>
<comment type="subcellular location">
    <subcellularLocation>
        <location evidence="1">Cell inner membrane</location>
        <topology evidence="1">Multi-pass membrane protein</topology>
    </subcellularLocation>
</comment>
<dbReference type="EC" id="2.7.10.2" evidence="4"/>
<keyword evidence="7 21" id="KW-0808">Transferase</keyword>
<keyword evidence="22" id="KW-1185">Reference proteome</keyword>
<dbReference type="RefSeq" id="WP_272739544.1">
    <property type="nucleotide sequence ID" value="NZ_JAQQKW010000001.1"/>
</dbReference>
<keyword evidence="16" id="KW-0175">Coiled coil</keyword>
<dbReference type="Pfam" id="PF13614">
    <property type="entry name" value="AAA_31"/>
    <property type="match status" value="1"/>
</dbReference>
<keyword evidence="8 17" id="KW-0812">Transmembrane</keyword>
<evidence type="ECO:0000256" key="11">
    <source>
        <dbReference type="ARBA" id="ARBA00022840"/>
    </source>
</evidence>
<evidence type="ECO:0000259" key="19">
    <source>
        <dbReference type="Pfam" id="PF13614"/>
    </source>
</evidence>
<evidence type="ECO:0000259" key="20">
    <source>
        <dbReference type="Pfam" id="PF13807"/>
    </source>
</evidence>
<dbReference type="EMBL" id="JAQQKW010000001">
    <property type="protein sequence ID" value="MDC7692767.1"/>
    <property type="molecule type" value="Genomic_DNA"/>
</dbReference>
<dbReference type="GO" id="GO:0004715">
    <property type="term" value="F:non-membrane spanning protein tyrosine kinase activity"/>
    <property type="evidence" value="ECO:0007669"/>
    <property type="project" value="UniProtKB-EC"/>
</dbReference>
<evidence type="ECO:0000313" key="21">
    <source>
        <dbReference type="EMBL" id="MDC7692767.1"/>
    </source>
</evidence>
<dbReference type="InterPro" id="IPR005702">
    <property type="entry name" value="Wzc-like_C"/>
</dbReference>
<feature type="domain" description="AAA" evidence="19">
    <location>
        <begin position="518"/>
        <end position="647"/>
    </location>
</feature>
<evidence type="ECO:0000256" key="12">
    <source>
        <dbReference type="ARBA" id="ARBA00022989"/>
    </source>
</evidence>